<reference evidence="11 12" key="1">
    <citation type="submission" date="2018-11" db="EMBL/GenBank/DDBJ databases">
        <authorList>
            <consortium name="Pathogen Informatics"/>
        </authorList>
    </citation>
    <scope>NUCLEOTIDE SEQUENCE [LARGE SCALE GENOMIC DNA]</scope>
    <source>
        <strain evidence="11 12">Zambia</strain>
    </source>
</reference>
<evidence type="ECO:0000256" key="4">
    <source>
        <dbReference type="ARBA" id="ARBA00022692"/>
    </source>
</evidence>
<feature type="transmembrane region" description="Helical" evidence="10">
    <location>
        <begin position="295"/>
        <end position="314"/>
    </location>
</feature>
<keyword evidence="5" id="KW-0677">Repeat</keyword>
<comment type="catalytic activity">
    <reaction evidence="8">
        <text>L-cystine(out) + H(+)(out) = L-cystine(in) + H(+)(in)</text>
        <dbReference type="Rhea" id="RHEA:66172"/>
        <dbReference type="ChEBI" id="CHEBI:15378"/>
        <dbReference type="ChEBI" id="CHEBI:35491"/>
    </reaction>
    <physiologicalReaction direction="left-to-right" evidence="8">
        <dbReference type="Rhea" id="RHEA:66173"/>
    </physiologicalReaction>
</comment>
<dbReference type="AlphaFoldDB" id="A0A183LI34"/>
<proteinExistence type="inferred from homology"/>
<keyword evidence="6 10" id="KW-1133">Transmembrane helix</keyword>
<feature type="region of interest" description="Disordered" evidence="9">
    <location>
        <begin position="317"/>
        <end position="351"/>
    </location>
</feature>
<evidence type="ECO:0000313" key="12">
    <source>
        <dbReference type="Proteomes" id="UP000277204"/>
    </source>
</evidence>
<comment type="subcellular location">
    <subcellularLocation>
        <location evidence="1">Endomembrane system</location>
        <topology evidence="1">Multi-pass membrane protein</topology>
    </subcellularLocation>
</comment>
<dbReference type="PANTHER" id="PTHR13131:SF5">
    <property type="entry name" value="CYSTINOSIN"/>
    <property type="match status" value="1"/>
</dbReference>
<keyword evidence="12" id="KW-1185">Reference proteome</keyword>
<protein>
    <submittedName>
        <fullName evidence="11">Uncharacterized protein</fullName>
    </submittedName>
</protein>
<evidence type="ECO:0000256" key="10">
    <source>
        <dbReference type="SAM" id="Phobius"/>
    </source>
</evidence>
<feature type="transmembrane region" description="Helical" evidence="10">
    <location>
        <begin position="102"/>
        <end position="125"/>
    </location>
</feature>
<evidence type="ECO:0000256" key="2">
    <source>
        <dbReference type="ARBA" id="ARBA00006855"/>
    </source>
</evidence>
<dbReference type="EMBL" id="UZAI01000985">
    <property type="protein sequence ID" value="VDO58150.1"/>
    <property type="molecule type" value="Genomic_DNA"/>
</dbReference>
<sequence>MFRGTTEHDIFLEFQYWDRNGSVISLKESNRSVIRPVNNVTIGKMQSEPSNFTVFAKTPGYIYLGIKPALNVNIVNNISLNYWINHYFVFCSSVVGFNFDFAVLNVIGFLFYSIYNIGLYWIPLIQNQYLQRNPLGSVPVLENDLAFAFHAFLISLLTALQILCYERGGQRVSKTCIGIIILIIIYTIIVCILGGIHYMEWLDTFYLLSYVKLFISFIKYAPQVSKHMIFVVCSWKLTIEDALMNFRRRSTVGWSIGNIILDFTGGILSIAQMLIIGYNTNDVSSITGSPIKLGLGILSIGFDILFMVQHWCLYPSSTSSSTTTGSSSSSSSSVTSSSQSSSEKPNKSEKA</sequence>
<feature type="transmembrane region" description="Helical" evidence="10">
    <location>
        <begin position="145"/>
        <end position="165"/>
    </location>
</feature>
<gene>
    <name evidence="11" type="ORF">SMRZ_LOCUS3459</name>
</gene>
<keyword evidence="3" id="KW-0813">Transport</keyword>
<accession>A0A183LI34</accession>
<evidence type="ECO:0000256" key="1">
    <source>
        <dbReference type="ARBA" id="ARBA00004127"/>
    </source>
</evidence>
<evidence type="ECO:0000256" key="8">
    <source>
        <dbReference type="ARBA" id="ARBA00048473"/>
    </source>
</evidence>
<dbReference type="Proteomes" id="UP000277204">
    <property type="component" value="Unassembled WGS sequence"/>
</dbReference>
<evidence type="ECO:0000313" key="11">
    <source>
        <dbReference type="EMBL" id="VDO58150.1"/>
    </source>
</evidence>
<evidence type="ECO:0000256" key="5">
    <source>
        <dbReference type="ARBA" id="ARBA00022737"/>
    </source>
</evidence>
<dbReference type="GO" id="GO:0005774">
    <property type="term" value="C:vacuolar membrane"/>
    <property type="evidence" value="ECO:0007669"/>
    <property type="project" value="TreeGrafter"/>
</dbReference>
<evidence type="ECO:0000256" key="7">
    <source>
        <dbReference type="ARBA" id="ARBA00023136"/>
    </source>
</evidence>
<feature type="compositionally biased region" description="Low complexity" evidence="9">
    <location>
        <begin position="317"/>
        <end position="342"/>
    </location>
</feature>
<dbReference type="InterPro" id="IPR005282">
    <property type="entry name" value="LC_transporter"/>
</dbReference>
<evidence type="ECO:0000256" key="9">
    <source>
        <dbReference type="SAM" id="MobiDB-lite"/>
    </source>
</evidence>
<dbReference type="GO" id="GO:0012505">
    <property type="term" value="C:endomembrane system"/>
    <property type="evidence" value="ECO:0007669"/>
    <property type="project" value="UniProtKB-SubCell"/>
</dbReference>
<dbReference type="STRING" id="48269.A0A183LI34"/>
<dbReference type="PANTHER" id="PTHR13131">
    <property type="entry name" value="CYSTINOSIN"/>
    <property type="match status" value="1"/>
</dbReference>
<dbReference type="Pfam" id="PF04193">
    <property type="entry name" value="PQ-loop"/>
    <property type="match status" value="1"/>
</dbReference>
<organism evidence="11 12">
    <name type="scientific">Schistosoma margrebowiei</name>
    <dbReference type="NCBI Taxonomy" id="48269"/>
    <lineage>
        <taxon>Eukaryota</taxon>
        <taxon>Metazoa</taxon>
        <taxon>Spiralia</taxon>
        <taxon>Lophotrochozoa</taxon>
        <taxon>Platyhelminthes</taxon>
        <taxon>Trematoda</taxon>
        <taxon>Digenea</taxon>
        <taxon>Strigeidida</taxon>
        <taxon>Schistosomatoidea</taxon>
        <taxon>Schistosomatidae</taxon>
        <taxon>Schistosoma</taxon>
    </lineage>
</organism>
<evidence type="ECO:0000256" key="6">
    <source>
        <dbReference type="ARBA" id="ARBA00022989"/>
    </source>
</evidence>
<feature type="transmembrane region" description="Helical" evidence="10">
    <location>
        <begin position="204"/>
        <end position="221"/>
    </location>
</feature>
<feature type="transmembrane region" description="Helical" evidence="10">
    <location>
        <begin position="252"/>
        <end position="275"/>
    </location>
</feature>
<feature type="transmembrane region" description="Helical" evidence="10">
    <location>
        <begin position="177"/>
        <end position="198"/>
    </location>
</feature>
<name>A0A183LI34_9TREM</name>
<keyword evidence="4 10" id="KW-0812">Transmembrane</keyword>
<comment type="similarity">
    <text evidence="2">Belongs to the cystinosin family.</text>
</comment>
<dbReference type="GO" id="GO:0015184">
    <property type="term" value="F:L-cystine transmembrane transporter activity"/>
    <property type="evidence" value="ECO:0007669"/>
    <property type="project" value="TreeGrafter"/>
</dbReference>
<keyword evidence="7 10" id="KW-0472">Membrane</keyword>
<evidence type="ECO:0000256" key="3">
    <source>
        <dbReference type="ARBA" id="ARBA00022448"/>
    </source>
</evidence>
<dbReference type="InterPro" id="IPR006603">
    <property type="entry name" value="PQ-loop_rpt"/>
</dbReference>